<protein>
    <submittedName>
        <fullName evidence="1">Uncharacterized protein</fullName>
    </submittedName>
</protein>
<comment type="caution">
    <text evidence="1">The sequence shown here is derived from an EMBL/GenBank/DDBJ whole genome shotgun (WGS) entry which is preliminary data.</text>
</comment>
<evidence type="ECO:0000313" key="1">
    <source>
        <dbReference type="EMBL" id="GAF74461.1"/>
    </source>
</evidence>
<name>X0SH99_9ZZZZ</name>
<feature type="non-terminal residue" evidence="1">
    <location>
        <position position="1"/>
    </location>
</feature>
<proteinExistence type="predicted"/>
<sequence length="52" mass="6213">AYYQTENFKASRKAYMEKHKDKLKAYRMKYQARQKAMIARAKELGLDKELGL</sequence>
<reference evidence="1" key="1">
    <citation type="journal article" date="2014" name="Front. Microbiol.">
        <title>High frequency of phylogenetically diverse reductive dehalogenase-homologous genes in deep subseafloor sedimentary metagenomes.</title>
        <authorList>
            <person name="Kawai M."/>
            <person name="Futagami T."/>
            <person name="Toyoda A."/>
            <person name="Takaki Y."/>
            <person name="Nishi S."/>
            <person name="Hori S."/>
            <person name="Arai W."/>
            <person name="Tsubouchi T."/>
            <person name="Morono Y."/>
            <person name="Uchiyama I."/>
            <person name="Ito T."/>
            <person name="Fujiyama A."/>
            <person name="Inagaki F."/>
            <person name="Takami H."/>
        </authorList>
    </citation>
    <scope>NUCLEOTIDE SEQUENCE</scope>
    <source>
        <strain evidence="1">Expedition CK06-06</strain>
    </source>
</reference>
<organism evidence="1">
    <name type="scientific">marine sediment metagenome</name>
    <dbReference type="NCBI Taxonomy" id="412755"/>
    <lineage>
        <taxon>unclassified sequences</taxon>
        <taxon>metagenomes</taxon>
        <taxon>ecological metagenomes</taxon>
    </lineage>
</organism>
<dbReference type="EMBL" id="BARS01004195">
    <property type="protein sequence ID" value="GAF74461.1"/>
    <property type="molecule type" value="Genomic_DNA"/>
</dbReference>
<gene>
    <name evidence="1" type="ORF">S01H1_08176</name>
</gene>
<accession>X0SH99</accession>
<dbReference type="AlphaFoldDB" id="X0SH99"/>